<evidence type="ECO:0000259" key="2">
    <source>
        <dbReference type="PROSITE" id="PS01124"/>
    </source>
</evidence>
<dbReference type="GO" id="GO:0043565">
    <property type="term" value="F:sequence-specific DNA binding"/>
    <property type="evidence" value="ECO:0007669"/>
    <property type="project" value="InterPro"/>
</dbReference>
<gene>
    <name evidence="3" type="primary">hpaA_1</name>
    <name evidence="3" type="ORF">NCTC6754_06746</name>
</gene>
<accession>A0A447U5L0</accession>
<dbReference type="Gene3D" id="1.10.10.60">
    <property type="entry name" value="Homeodomain-like"/>
    <property type="match status" value="1"/>
</dbReference>
<sequence>MTTTSISTGRCPIIACELHITESRLTDICRRFANRPPKRLIFDRQLREAKRLLLFSDNAVNEIAWQLGFKDPAYFCPFL</sequence>
<dbReference type="Pfam" id="PF12833">
    <property type="entry name" value="HTH_18"/>
    <property type="match status" value="1"/>
</dbReference>
<reference evidence="3 4" key="1">
    <citation type="submission" date="2018-12" db="EMBL/GenBank/DDBJ databases">
        <authorList>
            <consortium name="Pathogen Informatics"/>
        </authorList>
    </citation>
    <scope>NUCLEOTIDE SEQUENCE [LARGE SCALE GENOMIC DNA]</scope>
    <source>
        <strain evidence="3 4">NCTC6754</strain>
    </source>
</reference>
<dbReference type="GO" id="GO:0004497">
    <property type="term" value="F:monooxygenase activity"/>
    <property type="evidence" value="ECO:0007669"/>
    <property type="project" value="UniProtKB-KW"/>
</dbReference>
<dbReference type="InterPro" id="IPR018060">
    <property type="entry name" value="HTH_AraC"/>
</dbReference>
<keyword evidence="1" id="KW-0238">DNA-binding</keyword>
<evidence type="ECO:0000256" key="1">
    <source>
        <dbReference type="ARBA" id="ARBA00023125"/>
    </source>
</evidence>
<proteinExistence type="predicted"/>
<dbReference type="PROSITE" id="PS01124">
    <property type="entry name" value="HTH_ARAC_FAMILY_2"/>
    <property type="match status" value="1"/>
</dbReference>
<feature type="domain" description="HTH araC/xylS-type" evidence="2">
    <location>
        <begin position="14"/>
        <end position="79"/>
    </location>
</feature>
<evidence type="ECO:0000313" key="4">
    <source>
        <dbReference type="Proteomes" id="UP000269208"/>
    </source>
</evidence>
<dbReference type="EMBL" id="LR134190">
    <property type="protein sequence ID" value="VEB61040.1"/>
    <property type="molecule type" value="Genomic_DNA"/>
</dbReference>
<organism evidence="3 4">
    <name type="scientific">Salmonella enterica I</name>
    <dbReference type="NCBI Taxonomy" id="59201"/>
    <lineage>
        <taxon>Bacteria</taxon>
        <taxon>Pseudomonadati</taxon>
        <taxon>Pseudomonadota</taxon>
        <taxon>Gammaproteobacteria</taxon>
        <taxon>Enterobacterales</taxon>
        <taxon>Enterobacteriaceae</taxon>
        <taxon>Salmonella</taxon>
    </lineage>
</organism>
<keyword evidence="3" id="KW-0503">Monooxygenase</keyword>
<keyword evidence="3" id="KW-0560">Oxidoreductase</keyword>
<evidence type="ECO:0000313" key="3">
    <source>
        <dbReference type="EMBL" id="VEB61040.1"/>
    </source>
</evidence>
<dbReference type="AlphaFoldDB" id="A0A447U5L0"/>
<dbReference type="Proteomes" id="UP000269208">
    <property type="component" value="Chromosome"/>
</dbReference>
<protein>
    <submittedName>
        <fullName evidence="3">4-hydroxyphenylacetate 3-monooxygenase operon regulatory protein</fullName>
    </submittedName>
</protein>
<dbReference type="GO" id="GO:0003700">
    <property type="term" value="F:DNA-binding transcription factor activity"/>
    <property type="evidence" value="ECO:0007669"/>
    <property type="project" value="InterPro"/>
</dbReference>
<dbReference type="PANTHER" id="PTHR43280">
    <property type="entry name" value="ARAC-FAMILY TRANSCRIPTIONAL REGULATOR"/>
    <property type="match status" value="1"/>
</dbReference>
<dbReference type="SMART" id="SM00342">
    <property type="entry name" value="HTH_ARAC"/>
    <property type="match status" value="1"/>
</dbReference>
<name>A0A447U5L0_SALET</name>
<dbReference type="PANTHER" id="PTHR43280:SF19">
    <property type="entry name" value="4-HYDROXYPHENYLACETATE CATABOLISM PROTEIN"/>
    <property type="match status" value="1"/>
</dbReference>